<protein>
    <submittedName>
        <fullName evidence="2">Uncharacterized protein</fullName>
    </submittedName>
</protein>
<dbReference type="OrthoDB" id="10433317at2759"/>
<name>A0A8J2S160_9CRUS</name>
<reference evidence="2" key="1">
    <citation type="submission" date="2021-11" db="EMBL/GenBank/DDBJ databases">
        <authorList>
            <person name="Schell T."/>
        </authorList>
    </citation>
    <scope>NUCLEOTIDE SEQUENCE</scope>
    <source>
        <strain evidence="2">M5</strain>
    </source>
</reference>
<dbReference type="EMBL" id="CAKKLH010000268">
    <property type="protein sequence ID" value="CAH0107321.1"/>
    <property type="molecule type" value="Genomic_DNA"/>
</dbReference>
<dbReference type="Proteomes" id="UP000789390">
    <property type="component" value="Unassembled WGS sequence"/>
</dbReference>
<gene>
    <name evidence="2" type="ORF">DGAL_LOCUS10613</name>
</gene>
<organism evidence="2 3">
    <name type="scientific">Daphnia galeata</name>
    <dbReference type="NCBI Taxonomy" id="27404"/>
    <lineage>
        <taxon>Eukaryota</taxon>
        <taxon>Metazoa</taxon>
        <taxon>Ecdysozoa</taxon>
        <taxon>Arthropoda</taxon>
        <taxon>Crustacea</taxon>
        <taxon>Branchiopoda</taxon>
        <taxon>Diplostraca</taxon>
        <taxon>Cladocera</taxon>
        <taxon>Anomopoda</taxon>
        <taxon>Daphniidae</taxon>
        <taxon>Daphnia</taxon>
    </lineage>
</organism>
<evidence type="ECO:0000313" key="3">
    <source>
        <dbReference type="Proteomes" id="UP000789390"/>
    </source>
</evidence>
<dbReference type="AlphaFoldDB" id="A0A8J2S160"/>
<keyword evidence="1" id="KW-0732">Signal</keyword>
<keyword evidence="3" id="KW-1185">Reference proteome</keyword>
<sequence length="254" mass="26982">MSMLFLILSVVVLMLQASRACNEQNVQQLASTRLQSDEYAYGADGAYDAYGLTPNPWVSSYYQPAAHVPGYANPYERRNPLNRQPNYNPFQKYFTSNYDTDANARTLFRIFRCPTCPTCPSPVVCPTCPTPATPAADGALFIPTTTGCKTAADSLDATLTPCTRASAAPKGTIEVIFTATKTSVILGIVGTTPTTAIKLTCTSFPTTFLGVTQFGSIAPAPGGTPTITGYGFVQFLASSGTDIASGSLKCTWST</sequence>
<accession>A0A8J2S160</accession>
<feature type="chain" id="PRO_5035197051" evidence="1">
    <location>
        <begin position="21"/>
        <end position="254"/>
    </location>
</feature>
<comment type="caution">
    <text evidence="2">The sequence shown here is derived from an EMBL/GenBank/DDBJ whole genome shotgun (WGS) entry which is preliminary data.</text>
</comment>
<proteinExistence type="predicted"/>
<evidence type="ECO:0000256" key="1">
    <source>
        <dbReference type="SAM" id="SignalP"/>
    </source>
</evidence>
<evidence type="ECO:0000313" key="2">
    <source>
        <dbReference type="EMBL" id="CAH0107321.1"/>
    </source>
</evidence>
<feature type="signal peptide" evidence="1">
    <location>
        <begin position="1"/>
        <end position="20"/>
    </location>
</feature>